<proteinExistence type="predicted"/>
<sequence>MGCDIHIFVECKKSANGEKRWVNVDKWKILPDYFDDSFEPTFECEHLYADRNYYIFSILANVRNDDRVKYISKPRGLPSNVSKIVNKEYTEDGAYHSCSWLTLDELKTFNKQNKQNILDPLINILQEKKESYDWMNGKRDSSLRIVFWFDS</sequence>
<name>A0A481YT14_9VIRU</name>
<dbReference type="EMBL" id="MK500330">
    <property type="protein sequence ID" value="QBK86130.1"/>
    <property type="molecule type" value="Genomic_DNA"/>
</dbReference>
<protein>
    <submittedName>
        <fullName evidence="1">Uncharacterized protein</fullName>
    </submittedName>
</protein>
<gene>
    <name evidence="1" type="ORF">LCMAC101_07250</name>
</gene>
<organism evidence="1">
    <name type="scientific">Marseillevirus LCMAC101</name>
    <dbReference type="NCBI Taxonomy" id="2506602"/>
    <lineage>
        <taxon>Viruses</taxon>
        <taxon>Varidnaviria</taxon>
        <taxon>Bamfordvirae</taxon>
        <taxon>Nucleocytoviricota</taxon>
        <taxon>Megaviricetes</taxon>
        <taxon>Pimascovirales</taxon>
        <taxon>Pimascovirales incertae sedis</taxon>
        <taxon>Marseilleviridae</taxon>
    </lineage>
</organism>
<evidence type="ECO:0000313" key="1">
    <source>
        <dbReference type="EMBL" id="QBK86130.1"/>
    </source>
</evidence>
<accession>A0A481YT14</accession>
<reference evidence="1" key="1">
    <citation type="journal article" date="2019" name="MBio">
        <title>Virus Genomes from Deep Sea Sediments Expand the Ocean Megavirome and Support Independent Origins of Viral Gigantism.</title>
        <authorList>
            <person name="Backstrom D."/>
            <person name="Yutin N."/>
            <person name="Jorgensen S.L."/>
            <person name="Dharamshi J."/>
            <person name="Homa F."/>
            <person name="Zaremba-Niedwiedzka K."/>
            <person name="Spang A."/>
            <person name="Wolf Y.I."/>
            <person name="Koonin E.V."/>
            <person name="Ettema T.J."/>
        </authorList>
    </citation>
    <scope>NUCLEOTIDE SEQUENCE</scope>
</reference>